<dbReference type="PANTHER" id="PTHR35563:SF2">
    <property type="entry name" value="BARREL METAL-DEPENDENT HYDROLASE, PUTATIVE (AFU_ORTHOLOGUE AFUA_1G16240)-RELATED"/>
    <property type="match status" value="1"/>
</dbReference>
<gene>
    <name evidence="2" type="ORF">PRZ48_004603</name>
</gene>
<organism evidence="2 3">
    <name type="scientific">Zasmidium cellare</name>
    <name type="common">Wine cellar mold</name>
    <name type="synonym">Racodium cellare</name>
    <dbReference type="NCBI Taxonomy" id="395010"/>
    <lineage>
        <taxon>Eukaryota</taxon>
        <taxon>Fungi</taxon>
        <taxon>Dikarya</taxon>
        <taxon>Ascomycota</taxon>
        <taxon>Pezizomycotina</taxon>
        <taxon>Dothideomycetes</taxon>
        <taxon>Dothideomycetidae</taxon>
        <taxon>Mycosphaerellales</taxon>
        <taxon>Mycosphaerellaceae</taxon>
        <taxon>Zasmidium</taxon>
    </lineage>
</organism>
<accession>A0ABR0ER63</accession>
<sequence>MAKSTALVPPNAWETHIHVFEPQKFAFSPDRAYTPATAALNDYPASKTGCTNVVVVQGTVQGEDPAPVLDVLNASPAQGDPPGLRRGLVVLDLDKHTDEDLDKLHAAGVRGIRLHEVSWGFGTQPTDSEFAERLRYAASRLNRLNWVIDVYTHPKTWLALVPTIEALPSSTIIIADHWACLRPGDEEGAECQAILHLLRSKRIFVKLSSTERQSSSPGSIESLEKMAKLFVGAGPDRLLYGSDWPHTALPGPRQGKTREQRLTDVEEFREVNLASHVRSLRDWIQDEKVWQDLWVNTPRRLFE</sequence>
<feature type="domain" description="Amidohydrolase-related" evidence="1">
    <location>
        <begin position="15"/>
        <end position="257"/>
    </location>
</feature>
<evidence type="ECO:0000313" key="2">
    <source>
        <dbReference type="EMBL" id="KAK4503688.1"/>
    </source>
</evidence>
<dbReference type="SUPFAM" id="SSF51556">
    <property type="entry name" value="Metallo-dependent hydrolases"/>
    <property type="match status" value="1"/>
</dbReference>
<dbReference type="Pfam" id="PF04909">
    <property type="entry name" value="Amidohydro_2"/>
    <property type="match status" value="1"/>
</dbReference>
<evidence type="ECO:0000259" key="1">
    <source>
        <dbReference type="Pfam" id="PF04909"/>
    </source>
</evidence>
<comment type="caution">
    <text evidence="2">The sequence shown here is derived from an EMBL/GenBank/DDBJ whole genome shotgun (WGS) entry which is preliminary data.</text>
</comment>
<protein>
    <recommendedName>
        <fullName evidence="1">Amidohydrolase-related domain-containing protein</fullName>
    </recommendedName>
</protein>
<dbReference type="EMBL" id="JAXOVC010000003">
    <property type="protein sequence ID" value="KAK4503688.1"/>
    <property type="molecule type" value="Genomic_DNA"/>
</dbReference>
<evidence type="ECO:0000313" key="3">
    <source>
        <dbReference type="Proteomes" id="UP001305779"/>
    </source>
</evidence>
<dbReference type="Proteomes" id="UP001305779">
    <property type="component" value="Unassembled WGS sequence"/>
</dbReference>
<proteinExistence type="predicted"/>
<keyword evidence="3" id="KW-1185">Reference proteome</keyword>
<dbReference type="Gene3D" id="3.20.20.140">
    <property type="entry name" value="Metal-dependent hydrolases"/>
    <property type="match status" value="1"/>
</dbReference>
<reference evidence="2 3" key="1">
    <citation type="journal article" date="2023" name="G3 (Bethesda)">
        <title>A chromosome-level genome assembly of Zasmidium syzygii isolated from banana leaves.</title>
        <authorList>
            <person name="van Westerhoven A.C."/>
            <person name="Mehrabi R."/>
            <person name="Talebi R."/>
            <person name="Steentjes M.B.F."/>
            <person name="Corcolon B."/>
            <person name="Chong P.A."/>
            <person name="Kema G.H.J."/>
            <person name="Seidl M.F."/>
        </authorList>
    </citation>
    <scope>NUCLEOTIDE SEQUENCE [LARGE SCALE GENOMIC DNA]</scope>
    <source>
        <strain evidence="2 3">P124</strain>
    </source>
</reference>
<dbReference type="InterPro" id="IPR032466">
    <property type="entry name" value="Metal_Hydrolase"/>
</dbReference>
<dbReference type="InterPro" id="IPR006680">
    <property type="entry name" value="Amidohydro-rel"/>
</dbReference>
<dbReference type="InterPro" id="IPR052358">
    <property type="entry name" value="Aro_Compnd_Degr_Hydrolases"/>
</dbReference>
<name>A0ABR0ER63_ZASCE</name>
<dbReference type="PANTHER" id="PTHR35563">
    <property type="entry name" value="BARREL METAL-DEPENDENT HYDROLASE, PUTATIVE (AFU_ORTHOLOGUE AFUA_1G16240)-RELATED"/>
    <property type="match status" value="1"/>
</dbReference>